<evidence type="ECO:0000256" key="2">
    <source>
        <dbReference type="ARBA" id="ARBA00011738"/>
    </source>
</evidence>
<keyword evidence="9" id="KW-1185">Reference proteome</keyword>
<dbReference type="Gene3D" id="3.60.15.10">
    <property type="entry name" value="Ribonuclease Z/Hydroxyacylglutathione hydrolase-like"/>
    <property type="match status" value="1"/>
</dbReference>
<comment type="caution">
    <text evidence="8">The sequence shown here is derived from an EMBL/GenBank/DDBJ whole genome shotgun (WGS) entry which is preliminary data.</text>
</comment>
<dbReference type="Proteomes" id="UP001139648">
    <property type="component" value="Unassembled WGS sequence"/>
</dbReference>
<dbReference type="EMBL" id="JAMZEB010000001">
    <property type="protein sequence ID" value="MCP2353234.1"/>
    <property type="molecule type" value="Genomic_DNA"/>
</dbReference>
<dbReference type="GO" id="GO:0016787">
    <property type="term" value="F:hydrolase activity"/>
    <property type="evidence" value="ECO:0007669"/>
    <property type="project" value="UniProtKB-KW"/>
</dbReference>
<dbReference type="InterPro" id="IPR036866">
    <property type="entry name" value="RibonucZ/Hydroxyglut_hydro"/>
</dbReference>
<evidence type="ECO:0000256" key="5">
    <source>
        <dbReference type="ARBA" id="ARBA00044690"/>
    </source>
</evidence>
<name>A0A9X2G614_9ACTN</name>
<dbReference type="CDD" id="cd07711">
    <property type="entry name" value="MBLAC1-like_MBL-fold"/>
    <property type="match status" value="1"/>
</dbReference>
<evidence type="ECO:0000256" key="6">
    <source>
        <dbReference type="ARBA" id="ARBA00045869"/>
    </source>
</evidence>
<evidence type="ECO:0000313" key="9">
    <source>
        <dbReference type="Proteomes" id="UP001139648"/>
    </source>
</evidence>
<feature type="domain" description="Metallo-beta-lactamase" evidence="7">
    <location>
        <begin position="36"/>
        <end position="186"/>
    </location>
</feature>
<evidence type="ECO:0000256" key="1">
    <source>
        <dbReference type="ARBA" id="ARBA00004514"/>
    </source>
</evidence>
<dbReference type="PANTHER" id="PTHR23200:SF48">
    <property type="entry name" value="METALLO-BETA-LACTAMASE DOMAIN-CONTAINING PROTEIN 1"/>
    <property type="match status" value="1"/>
</dbReference>
<comment type="catalytic activity">
    <reaction evidence="5">
        <text>a ribonucleotidyl-ribonucleotide-RNA + H2O = a 3'-end ribonucleotide-RNA + a 5'-end 5'-phospho-ribonucleoside-RNA + H(+)</text>
        <dbReference type="Rhea" id="RHEA:68096"/>
        <dbReference type="Rhea" id="RHEA-COMP:15179"/>
        <dbReference type="Rhea" id="RHEA-COMP:17355"/>
        <dbReference type="Rhea" id="RHEA-COMP:17428"/>
        <dbReference type="ChEBI" id="CHEBI:15377"/>
        <dbReference type="ChEBI" id="CHEBI:15378"/>
        <dbReference type="ChEBI" id="CHEBI:74896"/>
        <dbReference type="ChEBI" id="CHEBI:138282"/>
        <dbReference type="ChEBI" id="CHEBI:173118"/>
    </reaction>
    <physiologicalReaction direction="left-to-right" evidence="5">
        <dbReference type="Rhea" id="RHEA:68097"/>
    </physiologicalReaction>
</comment>
<accession>A0A9X2G614</accession>
<comment type="subcellular location">
    <subcellularLocation>
        <location evidence="1">Cytoplasm</location>
        <location evidence="1">Cytosol</location>
    </subcellularLocation>
</comment>
<sequence>MGGAQARHMRGPMSDFPAARTASYTVLYEGYGSDGVASTVGYVEDGPIRLVTDPGMVKHRSLILDPLRELGVTPESVTDVVFSHHHPDHTLNAALFPHARFHDHWAIYSGDRWIWRDAEGYELSPSIKLIRTPGHTREDITTLVGTPDEVVAYTHVWNDATSAGDRHAVDLDALHLGRERVLAVADIVVPGHGAAFVPDASTPR</sequence>
<dbReference type="SUPFAM" id="SSF56281">
    <property type="entry name" value="Metallo-hydrolase/oxidoreductase"/>
    <property type="match status" value="1"/>
</dbReference>
<comment type="subunit">
    <text evidence="2">Homodimer.</text>
</comment>
<dbReference type="PANTHER" id="PTHR23200">
    <property type="entry name" value="METALLO-BETA-LACTAMASE DOMAIN-CONTAINING PROTEIN 1"/>
    <property type="match status" value="1"/>
</dbReference>
<dbReference type="GO" id="GO:0005829">
    <property type="term" value="C:cytosol"/>
    <property type="evidence" value="ECO:0007669"/>
    <property type="project" value="UniProtKB-SubCell"/>
</dbReference>
<dbReference type="InterPro" id="IPR001279">
    <property type="entry name" value="Metallo-B-lactamas"/>
</dbReference>
<proteinExistence type="predicted"/>
<reference evidence="8" key="1">
    <citation type="submission" date="2022-06" db="EMBL/GenBank/DDBJ databases">
        <title>Sequencing the genomes of 1000 actinobacteria strains.</title>
        <authorList>
            <person name="Klenk H.-P."/>
        </authorList>
    </citation>
    <scope>NUCLEOTIDE SEQUENCE</scope>
    <source>
        <strain evidence="8">DSM 46694</strain>
    </source>
</reference>
<evidence type="ECO:0000256" key="4">
    <source>
        <dbReference type="ARBA" id="ARBA00032988"/>
    </source>
</evidence>
<dbReference type="RefSeq" id="WP_253739692.1">
    <property type="nucleotide sequence ID" value="NZ_BAABKA010000052.1"/>
</dbReference>
<protein>
    <recommendedName>
        <fullName evidence="3">Metallo-beta-lactamase domain-containing protein 1</fullName>
    </recommendedName>
    <alternativeName>
        <fullName evidence="4">Endoribonuclease MBLAC1</fullName>
    </alternativeName>
</protein>
<dbReference type="InterPro" id="IPR039344">
    <property type="entry name" value="MBLAC1"/>
</dbReference>
<evidence type="ECO:0000259" key="7">
    <source>
        <dbReference type="Pfam" id="PF00753"/>
    </source>
</evidence>
<dbReference type="AlphaFoldDB" id="A0A9X2G614"/>
<dbReference type="Pfam" id="PF00753">
    <property type="entry name" value="Lactamase_B"/>
    <property type="match status" value="1"/>
</dbReference>
<evidence type="ECO:0000313" key="8">
    <source>
        <dbReference type="EMBL" id="MCP2353234.1"/>
    </source>
</evidence>
<organism evidence="8 9">
    <name type="scientific">Nonomuraea thailandensis</name>
    <dbReference type="NCBI Taxonomy" id="1188745"/>
    <lineage>
        <taxon>Bacteria</taxon>
        <taxon>Bacillati</taxon>
        <taxon>Actinomycetota</taxon>
        <taxon>Actinomycetes</taxon>
        <taxon>Streptosporangiales</taxon>
        <taxon>Streptosporangiaceae</taxon>
        <taxon>Nonomuraea</taxon>
    </lineage>
</organism>
<evidence type="ECO:0000256" key="3">
    <source>
        <dbReference type="ARBA" id="ARBA00014856"/>
    </source>
</evidence>
<comment type="function">
    <text evidence="6">Endoribonuclease that catalyzes the hydrolysis of histone-coding pre-mRNA 3'-end. Involved in histone pre-mRNA processing during the S-phase of the cell cycle, which is required for entering/progressing through S-phase. Cleaves histone pre-mRNA at a major and a minor cleavage site after the 5'-ACCCA-3' and the 5'-ACCCACA-3' sequence, respectively, and located downstream of the stem-loop. May require the presence of the HDE element located at the histone pre-RNA 3'-end to avoid non-specific cleavage.</text>
</comment>
<keyword evidence="8" id="KW-0378">Hydrolase</keyword>
<gene>
    <name evidence="8" type="ORF">HD597_000254</name>
</gene>